<name>A0AAV0AKE1_PHAPC</name>
<organism evidence="1 2">
    <name type="scientific">Phakopsora pachyrhizi</name>
    <name type="common">Asian soybean rust disease fungus</name>
    <dbReference type="NCBI Taxonomy" id="170000"/>
    <lineage>
        <taxon>Eukaryota</taxon>
        <taxon>Fungi</taxon>
        <taxon>Dikarya</taxon>
        <taxon>Basidiomycota</taxon>
        <taxon>Pucciniomycotina</taxon>
        <taxon>Pucciniomycetes</taxon>
        <taxon>Pucciniales</taxon>
        <taxon>Phakopsoraceae</taxon>
        <taxon>Phakopsora</taxon>
    </lineage>
</organism>
<sequence>MDEFHTDYRDFLKSNRWNKGFGNILDELSKENQSDVIARAIKHSAESFVYFYEATEGPEHAEVLKILQFLAFLHDDKAIHILAEIRNQSTESIARFLIRAVSISIDFQRNTSHYSNCFWSFLYYITELLLADQKSKFRELYKIEIENNCLIEKLGLLRKITELRNKASKFSPKGLKVQHIKKNEVWKKLKEEEVADGFKAYFEYLERLEKDIEAHNSQLSKYVKSFMKTYSSYRSLDMNDREESMRAMLGFWIREVGNFIGNKNRTIQLPLNMAQVSREEHFPILQKAKEVVDETKKKNSKRHKKGNST</sequence>
<comment type="caution">
    <text evidence="1">The sequence shown here is derived from an EMBL/GenBank/DDBJ whole genome shotgun (WGS) entry which is preliminary data.</text>
</comment>
<keyword evidence="2" id="KW-1185">Reference proteome</keyword>
<protein>
    <submittedName>
        <fullName evidence="1">Expressed protein</fullName>
    </submittedName>
</protein>
<accession>A0AAV0AKE1</accession>
<reference evidence="1" key="1">
    <citation type="submission" date="2022-06" db="EMBL/GenBank/DDBJ databases">
        <authorList>
            <consortium name="SYNGENTA / RWTH Aachen University"/>
        </authorList>
    </citation>
    <scope>NUCLEOTIDE SEQUENCE</scope>
</reference>
<dbReference type="EMBL" id="CALTRL010000416">
    <property type="protein sequence ID" value="CAH7668011.1"/>
    <property type="molecule type" value="Genomic_DNA"/>
</dbReference>
<evidence type="ECO:0000313" key="2">
    <source>
        <dbReference type="Proteomes" id="UP001153365"/>
    </source>
</evidence>
<proteinExistence type="predicted"/>
<evidence type="ECO:0000313" key="1">
    <source>
        <dbReference type="EMBL" id="CAH7668011.1"/>
    </source>
</evidence>
<dbReference type="AlphaFoldDB" id="A0AAV0AKE1"/>
<gene>
    <name evidence="1" type="ORF">PPACK8108_LOCUS2468</name>
</gene>
<dbReference type="Proteomes" id="UP001153365">
    <property type="component" value="Unassembled WGS sequence"/>
</dbReference>